<sequence>MIADRYVLDGLPPPSAQPDFLFDRPELQYPAQLNAAAELLGHTPADRVLFHTPARRWTYGEIDALSSRIARVLVEAGLVTGGRVLLRGRTTAMLAACWFGVLKAGGVVVATMPLLRNRELSVIADKARADLALCEEDLRSELDGVCKTILTFTAEGDGNAELDRRARDVPGGFATVATAADDPALLAFTSGTTGAPKATVHLHRDILAIADCFPRSILNVQPDDLFLSSAPLAFTFGLGAHVIFPARYGAASILLPSAAPELLGDAIATMNPTILMTAPTAYRALLKHARRADWTSLRACVSAGEHLPVATFDAWLEATGHSLIDGIGATEMLHIFISAAPGKIRRGATGLAVPGYVATILDDDGNELPPDTPGRLAVRGPTGCRYLDDARQANYVANGWNITGDTYHRDADGYFWYHGRSDDMIVASGYNIGGPEVEEALLLHPAVRECAVVGSPDGERGMVVKAFVCLADDRPRDEALVRELQDFVKATIAPFKYPRRIEFLDALPRNESGKLQRFVLRDRERRAS</sequence>
<proteinExistence type="inferred from homology"/>
<keyword evidence="2" id="KW-0436">Ligase</keyword>
<dbReference type="InterPro" id="IPR042099">
    <property type="entry name" value="ANL_N_sf"/>
</dbReference>
<keyword evidence="4" id="KW-0067">ATP-binding</keyword>
<dbReference type="PROSITE" id="PS00455">
    <property type="entry name" value="AMP_BINDING"/>
    <property type="match status" value="1"/>
</dbReference>
<dbReference type="InterPro" id="IPR045851">
    <property type="entry name" value="AMP-bd_C_sf"/>
</dbReference>
<dbReference type="Proteomes" id="UP000681075">
    <property type="component" value="Unassembled WGS sequence"/>
</dbReference>
<dbReference type="SUPFAM" id="SSF56801">
    <property type="entry name" value="Acetyl-CoA synthetase-like"/>
    <property type="match status" value="1"/>
</dbReference>
<dbReference type="GO" id="GO:0016405">
    <property type="term" value="F:CoA-ligase activity"/>
    <property type="evidence" value="ECO:0007669"/>
    <property type="project" value="UniProtKB-ARBA"/>
</dbReference>
<dbReference type="EMBL" id="BOPV01000001">
    <property type="protein sequence ID" value="GIL39677.1"/>
    <property type="molecule type" value="Genomic_DNA"/>
</dbReference>
<keyword evidence="8" id="KW-1185">Reference proteome</keyword>
<evidence type="ECO:0000256" key="2">
    <source>
        <dbReference type="ARBA" id="ARBA00022598"/>
    </source>
</evidence>
<dbReference type="AlphaFoldDB" id="A0A8S8XE40"/>
<dbReference type="InterPro" id="IPR020845">
    <property type="entry name" value="AMP-binding_CS"/>
</dbReference>
<protein>
    <submittedName>
        <fullName evidence="7">Acetyl-CoA synthetase</fullName>
    </submittedName>
</protein>
<accession>A0A8S8XE40</accession>
<dbReference type="Gene3D" id="3.40.50.12780">
    <property type="entry name" value="N-terminal domain of ligase-like"/>
    <property type="match status" value="1"/>
</dbReference>
<dbReference type="FunFam" id="3.30.300.30:FF:000005">
    <property type="entry name" value="Acyl-coenzyme A synthetase ACSM5, mitochondrial"/>
    <property type="match status" value="1"/>
</dbReference>
<dbReference type="GO" id="GO:0044550">
    <property type="term" value="P:secondary metabolite biosynthetic process"/>
    <property type="evidence" value="ECO:0007669"/>
    <property type="project" value="TreeGrafter"/>
</dbReference>
<comment type="similarity">
    <text evidence="1">Belongs to the ATP-dependent AMP-binding enzyme family.</text>
</comment>
<dbReference type="GO" id="GO:0005524">
    <property type="term" value="F:ATP binding"/>
    <property type="evidence" value="ECO:0007669"/>
    <property type="project" value="UniProtKB-KW"/>
</dbReference>
<dbReference type="Gene3D" id="3.30.300.30">
    <property type="match status" value="1"/>
</dbReference>
<feature type="domain" description="AMP-binding enzyme C-terminal" evidence="6">
    <location>
        <begin position="436"/>
        <end position="514"/>
    </location>
</feature>
<name>A0A8S8XE40_9PROT</name>
<dbReference type="InterPro" id="IPR000873">
    <property type="entry name" value="AMP-dep_synth/lig_dom"/>
</dbReference>
<evidence type="ECO:0000259" key="5">
    <source>
        <dbReference type="Pfam" id="PF00501"/>
    </source>
</evidence>
<evidence type="ECO:0000256" key="4">
    <source>
        <dbReference type="ARBA" id="ARBA00022840"/>
    </source>
</evidence>
<dbReference type="Pfam" id="PF00501">
    <property type="entry name" value="AMP-binding"/>
    <property type="match status" value="1"/>
</dbReference>
<evidence type="ECO:0000259" key="6">
    <source>
        <dbReference type="Pfam" id="PF13193"/>
    </source>
</evidence>
<feature type="domain" description="AMP-dependent synthetase/ligase" evidence="5">
    <location>
        <begin position="43"/>
        <end position="382"/>
    </location>
</feature>
<reference evidence="7" key="1">
    <citation type="submission" date="2021-02" db="EMBL/GenBank/DDBJ databases">
        <title>Genome sequence of Rhodospirillales sp. strain TMPK1 isolated from soil.</title>
        <authorList>
            <person name="Nakai R."/>
            <person name="Kusada H."/>
            <person name="Tamaki H."/>
        </authorList>
    </citation>
    <scope>NUCLEOTIDE SEQUENCE</scope>
    <source>
        <strain evidence="7">TMPK1</strain>
    </source>
</reference>
<evidence type="ECO:0000256" key="1">
    <source>
        <dbReference type="ARBA" id="ARBA00006432"/>
    </source>
</evidence>
<evidence type="ECO:0000313" key="8">
    <source>
        <dbReference type="Proteomes" id="UP000681075"/>
    </source>
</evidence>
<gene>
    <name evidence="7" type="primary">acs_2</name>
    <name evidence="7" type="ORF">TMPK1_19140</name>
</gene>
<organism evidence="7 8">
    <name type="scientific">Roseiterribacter gracilis</name>
    <dbReference type="NCBI Taxonomy" id="2812848"/>
    <lineage>
        <taxon>Bacteria</taxon>
        <taxon>Pseudomonadati</taxon>
        <taxon>Pseudomonadota</taxon>
        <taxon>Alphaproteobacteria</taxon>
        <taxon>Rhodospirillales</taxon>
        <taxon>Roseiterribacteraceae</taxon>
        <taxon>Roseiterribacter</taxon>
    </lineage>
</organism>
<dbReference type="GO" id="GO:0016878">
    <property type="term" value="F:acid-thiol ligase activity"/>
    <property type="evidence" value="ECO:0007669"/>
    <property type="project" value="UniProtKB-ARBA"/>
</dbReference>
<dbReference type="Pfam" id="PF13193">
    <property type="entry name" value="AMP-binding_C"/>
    <property type="match status" value="1"/>
</dbReference>
<comment type="caution">
    <text evidence="7">The sequence shown here is derived from an EMBL/GenBank/DDBJ whole genome shotgun (WGS) entry which is preliminary data.</text>
</comment>
<dbReference type="InterPro" id="IPR025110">
    <property type="entry name" value="AMP-bd_C"/>
</dbReference>
<dbReference type="RefSeq" id="WP_420242781.1">
    <property type="nucleotide sequence ID" value="NZ_BOPV01000001.1"/>
</dbReference>
<keyword evidence="3" id="KW-0547">Nucleotide-binding</keyword>
<evidence type="ECO:0000313" key="7">
    <source>
        <dbReference type="EMBL" id="GIL39677.1"/>
    </source>
</evidence>
<evidence type="ECO:0000256" key="3">
    <source>
        <dbReference type="ARBA" id="ARBA00022741"/>
    </source>
</evidence>
<dbReference type="PANTHER" id="PTHR43352:SF1">
    <property type="entry name" value="ANTHRANILATE--COA LIGASE"/>
    <property type="match status" value="1"/>
</dbReference>
<dbReference type="PANTHER" id="PTHR43352">
    <property type="entry name" value="ACETYL-COA SYNTHETASE"/>
    <property type="match status" value="1"/>
</dbReference>